<organism evidence="1">
    <name type="scientific">marine metagenome</name>
    <dbReference type="NCBI Taxonomy" id="408172"/>
    <lineage>
        <taxon>unclassified sequences</taxon>
        <taxon>metagenomes</taxon>
        <taxon>ecological metagenomes</taxon>
    </lineage>
</organism>
<evidence type="ECO:0000313" key="1">
    <source>
        <dbReference type="EMBL" id="SVE49546.1"/>
    </source>
</evidence>
<dbReference type="EMBL" id="UINC01221276">
    <property type="protein sequence ID" value="SVE49546.1"/>
    <property type="molecule type" value="Genomic_DNA"/>
</dbReference>
<protein>
    <submittedName>
        <fullName evidence="1">Uncharacterized protein</fullName>
    </submittedName>
</protein>
<dbReference type="AlphaFoldDB" id="A0A383DYC9"/>
<sequence length="49" mass="5936">MTNPQKLTQMQHYWDALWHLTPDKDKKKNLERRFGIKNIKVDNRGKILS</sequence>
<reference evidence="1" key="1">
    <citation type="submission" date="2018-05" db="EMBL/GenBank/DDBJ databases">
        <authorList>
            <person name="Lanie J.A."/>
            <person name="Ng W.-L."/>
            <person name="Kazmierczak K.M."/>
            <person name="Andrzejewski T.M."/>
            <person name="Davidsen T.M."/>
            <person name="Wayne K.J."/>
            <person name="Tettelin H."/>
            <person name="Glass J.I."/>
            <person name="Rusch D."/>
            <person name="Podicherti R."/>
            <person name="Tsui H.-C.T."/>
            <person name="Winkler M.E."/>
        </authorList>
    </citation>
    <scope>NUCLEOTIDE SEQUENCE</scope>
</reference>
<proteinExistence type="predicted"/>
<gene>
    <name evidence="1" type="ORF">METZ01_LOCUS502400</name>
</gene>
<name>A0A383DYC9_9ZZZZ</name>
<feature type="non-terminal residue" evidence="1">
    <location>
        <position position="49"/>
    </location>
</feature>
<accession>A0A383DYC9</accession>